<proteinExistence type="predicted"/>
<dbReference type="EMBL" id="AFJM02000028">
    <property type="protein sequence ID" value="EMM73718.1"/>
    <property type="molecule type" value="Genomic_DNA"/>
</dbReference>
<dbReference type="Proteomes" id="UP000012101">
    <property type="component" value="Unassembled WGS sequence"/>
</dbReference>
<accession>M6FLR3</accession>
<reference evidence="1 2" key="1">
    <citation type="submission" date="2013-01" db="EMBL/GenBank/DDBJ databases">
        <authorList>
            <person name="Harkins D.M."/>
            <person name="Durkin A.S."/>
            <person name="Brinkac L.M."/>
            <person name="Haft D.H."/>
            <person name="Selengut J.D."/>
            <person name="Sanka R."/>
            <person name="DePew J."/>
            <person name="Purushe J."/>
            <person name="Hospenthal D.R."/>
            <person name="Murray C.K."/>
            <person name="Pimentel G."/>
            <person name="Wasfy M."/>
            <person name="Vinetz J.M."/>
            <person name="Sutton G.G."/>
            <person name="Nierman W.C."/>
            <person name="Fouts D.E."/>
        </authorList>
    </citation>
    <scope>NUCLEOTIDE SEQUENCE [LARGE SCALE GENOMIC DNA]</scope>
    <source>
        <strain evidence="1 2">2006001855</strain>
    </source>
</reference>
<comment type="caution">
    <text evidence="1">The sequence shown here is derived from an EMBL/GenBank/DDBJ whole genome shotgun (WGS) entry which is preliminary data.</text>
</comment>
<organism evidence="1 2">
    <name type="scientific">Leptospira weilii str. 2006001855</name>
    <dbReference type="NCBI Taxonomy" id="996804"/>
    <lineage>
        <taxon>Bacteria</taxon>
        <taxon>Pseudomonadati</taxon>
        <taxon>Spirochaetota</taxon>
        <taxon>Spirochaetia</taxon>
        <taxon>Leptospirales</taxon>
        <taxon>Leptospiraceae</taxon>
        <taxon>Leptospira</taxon>
    </lineage>
</organism>
<protein>
    <submittedName>
        <fullName evidence="1">Uncharacterized protein</fullName>
    </submittedName>
</protein>
<evidence type="ECO:0000313" key="1">
    <source>
        <dbReference type="EMBL" id="EMM73718.1"/>
    </source>
</evidence>
<evidence type="ECO:0000313" key="2">
    <source>
        <dbReference type="Proteomes" id="UP000012101"/>
    </source>
</evidence>
<sequence>MRILLYYFSIISGHTIDSGFTSGEQNTILHTHSLDWSVFALFSGIQEFSGNQRSDKTFSKTGESIRKVILKPQDDRNRRFK</sequence>
<gene>
    <name evidence="1" type="ORF">LEP1GSC038_2572</name>
</gene>
<dbReference type="AlphaFoldDB" id="M6FLR3"/>
<name>M6FLR3_9LEPT</name>